<evidence type="ECO:0000256" key="4">
    <source>
        <dbReference type="ARBA" id="ARBA00022842"/>
    </source>
</evidence>
<keyword evidence="4" id="KW-0460">Magnesium</keyword>
<comment type="similarity">
    <text evidence="2">Belongs to the mandelate racemase/muconate lactonizing enzyme family.</text>
</comment>
<dbReference type="Pfam" id="PF13378">
    <property type="entry name" value="MR_MLE_C"/>
    <property type="match status" value="1"/>
</dbReference>
<dbReference type="SFLD" id="SFLDG00180">
    <property type="entry name" value="muconate_cycloisomerase"/>
    <property type="match status" value="1"/>
</dbReference>
<keyword evidence="3" id="KW-0479">Metal-binding</keyword>
<evidence type="ECO:0000256" key="3">
    <source>
        <dbReference type="ARBA" id="ARBA00022723"/>
    </source>
</evidence>
<dbReference type="InterPro" id="IPR013342">
    <property type="entry name" value="Mandelate_racemase_C"/>
</dbReference>
<dbReference type="PANTHER" id="PTHR48073:SF2">
    <property type="entry name" value="O-SUCCINYLBENZOATE SYNTHASE"/>
    <property type="match status" value="1"/>
</dbReference>
<dbReference type="GO" id="GO:0000287">
    <property type="term" value="F:magnesium ion binding"/>
    <property type="evidence" value="ECO:0007669"/>
    <property type="project" value="UniProtKB-ARBA"/>
</dbReference>
<gene>
    <name evidence="7" type="ORF">A6F49_04180</name>
</gene>
<evidence type="ECO:0000313" key="7">
    <source>
        <dbReference type="EMBL" id="OAV62914.1"/>
    </source>
</evidence>
<dbReference type="InterPro" id="IPR034613">
    <property type="entry name" value="Muconate_cycloisomerase_anti"/>
</dbReference>
<evidence type="ECO:0000313" key="8">
    <source>
        <dbReference type="Proteomes" id="UP000078292"/>
    </source>
</evidence>
<dbReference type="Proteomes" id="UP000078292">
    <property type="component" value="Unassembled WGS sequence"/>
</dbReference>
<dbReference type="InterPro" id="IPR029065">
    <property type="entry name" value="Enolase_C-like"/>
</dbReference>
<evidence type="ECO:0000256" key="1">
    <source>
        <dbReference type="ARBA" id="ARBA00001946"/>
    </source>
</evidence>
<dbReference type="Pfam" id="PF02746">
    <property type="entry name" value="MR_MLE_N"/>
    <property type="match status" value="1"/>
</dbReference>
<keyword evidence="5" id="KW-0413">Isomerase</keyword>
<dbReference type="CDD" id="cd03315">
    <property type="entry name" value="MLE_like"/>
    <property type="match status" value="1"/>
</dbReference>
<dbReference type="GO" id="GO:0006518">
    <property type="term" value="P:peptide metabolic process"/>
    <property type="evidence" value="ECO:0007669"/>
    <property type="project" value="UniProtKB-ARBA"/>
</dbReference>
<dbReference type="Gene3D" id="3.30.390.10">
    <property type="entry name" value="Enolase-like, N-terminal domain"/>
    <property type="match status" value="1"/>
</dbReference>
<dbReference type="AlphaFoldDB" id="A0A1B7M2V1"/>
<sequence>MIAKIEAIPYCIDYAKPLRFASGFVDKADHVLVRVTTNNGLVGIADAPPRPYTYGETQESILAVINKIMAPQLIGTPVEQNARVHEVLKRTVGNNVAKAAIDIALWDIKAKTANTTLTAMLGGYTDRLQVAHMVGFADTRDVLEEVQDLTDRYGISAYKIKVGRRPIHDDIEVCRAIRREFGDEVVLYIDGNRGWNARESQYVLKALEDINLRFVEELNPASEGFGRRQIVQHTNIPFVVDESAPTPTAVWRALQDGDGSAVSIKTARTGITDSLRIWGLCSSGGVDIVLGNQIDTQVGSMATIAFGAAFYETSLLPAEVSNFLDMQDDLQAEPIEIVDGYAKISQRPGYGASIDPDKLEYYRLDK</sequence>
<evidence type="ECO:0000259" key="6">
    <source>
        <dbReference type="SMART" id="SM00922"/>
    </source>
</evidence>
<dbReference type="EMBL" id="LXEY01000007">
    <property type="protein sequence ID" value="OAV62914.1"/>
    <property type="molecule type" value="Genomic_DNA"/>
</dbReference>
<feature type="domain" description="Mandelate racemase/muconate lactonizing enzyme C-terminal" evidence="6">
    <location>
        <begin position="139"/>
        <end position="237"/>
    </location>
</feature>
<protein>
    <submittedName>
        <fullName evidence="7">Mandelate racemase</fullName>
    </submittedName>
</protein>
<dbReference type="SFLD" id="SFLDS00001">
    <property type="entry name" value="Enolase"/>
    <property type="match status" value="1"/>
</dbReference>
<dbReference type="SFLD" id="SFLDF00155">
    <property type="entry name" value="muconate_cycloisomerase_(anti)"/>
    <property type="match status" value="1"/>
</dbReference>
<dbReference type="PANTHER" id="PTHR48073">
    <property type="entry name" value="O-SUCCINYLBENZOATE SYNTHASE-RELATED"/>
    <property type="match status" value="1"/>
</dbReference>
<dbReference type="SUPFAM" id="SSF54826">
    <property type="entry name" value="Enolase N-terminal domain-like"/>
    <property type="match status" value="1"/>
</dbReference>
<dbReference type="SMART" id="SM00922">
    <property type="entry name" value="MR_MLE"/>
    <property type="match status" value="1"/>
</dbReference>
<accession>A0A1B7M2V1</accession>
<dbReference type="STRING" id="1837282.A6F49_04180"/>
<evidence type="ECO:0000256" key="2">
    <source>
        <dbReference type="ARBA" id="ARBA00008031"/>
    </source>
</evidence>
<comment type="caution">
    <text evidence="7">The sequence shown here is derived from an EMBL/GenBank/DDBJ whole genome shotgun (WGS) entry which is preliminary data.</text>
</comment>
<name>A0A1B7M2V1_9MICC</name>
<evidence type="ECO:0000256" key="5">
    <source>
        <dbReference type="ARBA" id="ARBA00023235"/>
    </source>
</evidence>
<dbReference type="FunFam" id="3.30.390.10:FF:000009">
    <property type="entry name" value="Hydrophobic dipeptide epimerase"/>
    <property type="match status" value="1"/>
</dbReference>
<dbReference type="SUPFAM" id="SSF51604">
    <property type="entry name" value="Enolase C-terminal domain-like"/>
    <property type="match status" value="1"/>
</dbReference>
<dbReference type="InterPro" id="IPR029017">
    <property type="entry name" value="Enolase-like_N"/>
</dbReference>
<organism evidence="7 8">
    <name type="scientific">Enteractinococcus helveticum</name>
    <dbReference type="NCBI Taxonomy" id="1837282"/>
    <lineage>
        <taxon>Bacteria</taxon>
        <taxon>Bacillati</taxon>
        <taxon>Actinomycetota</taxon>
        <taxon>Actinomycetes</taxon>
        <taxon>Micrococcales</taxon>
        <taxon>Micrococcaceae</taxon>
    </lineage>
</organism>
<proteinExistence type="inferred from homology"/>
<reference evidence="7 8" key="1">
    <citation type="submission" date="2016-04" db="EMBL/GenBank/DDBJ databases">
        <title>First whole genome shotgun sequence of the bacterium Enteractinococcus sp. strain UASWS1574.</title>
        <authorList>
            <person name="Crovadore J."/>
            <person name="Chablais R."/>
            <person name="Lefort F."/>
        </authorList>
    </citation>
    <scope>NUCLEOTIDE SEQUENCE [LARGE SCALE GENOMIC DNA]</scope>
    <source>
        <strain evidence="7 8">UASWS1574</strain>
    </source>
</reference>
<dbReference type="Gene3D" id="3.20.20.120">
    <property type="entry name" value="Enolase-like C-terminal domain"/>
    <property type="match status" value="1"/>
</dbReference>
<comment type="cofactor">
    <cofactor evidence="1">
        <name>Mg(2+)</name>
        <dbReference type="ChEBI" id="CHEBI:18420"/>
    </cofactor>
</comment>
<dbReference type="InterPro" id="IPR036849">
    <property type="entry name" value="Enolase-like_C_sf"/>
</dbReference>
<keyword evidence="8" id="KW-1185">Reference proteome</keyword>
<dbReference type="InterPro" id="IPR013341">
    <property type="entry name" value="Mandelate_racemase_N_dom"/>
</dbReference>
<dbReference type="GO" id="GO:0016854">
    <property type="term" value="F:racemase and epimerase activity"/>
    <property type="evidence" value="ECO:0007669"/>
    <property type="project" value="UniProtKB-ARBA"/>
</dbReference>